<sequence length="62" mass="7359">MENSNFQIFPSMTQFITIHVPSPMSRMVHSNDNNHNVHQHCNFFHETNCICLFPKKTLMHML</sequence>
<protein>
    <submittedName>
        <fullName evidence="1">Uncharacterized protein</fullName>
    </submittedName>
</protein>
<evidence type="ECO:0000313" key="1">
    <source>
        <dbReference type="EMBL" id="MBX36164.1"/>
    </source>
</evidence>
<proteinExistence type="predicted"/>
<name>A0A2P2N148_RHIMU</name>
<organism evidence="1">
    <name type="scientific">Rhizophora mucronata</name>
    <name type="common">Asiatic mangrove</name>
    <dbReference type="NCBI Taxonomy" id="61149"/>
    <lineage>
        <taxon>Eukaryota</taxon>
        <taxon>Viridiplantae</taxon>
        <taxon>Streptophyta</taxon>
        <taxon>Embryophyta</taxon>
        <taxon>Tracheophyta</taxon>
        <taxon>Spermatophyta</taxon>
        <taxon>Magnoliopsida</taxon>
        <taxon>eudicotyledons</taxon>
        <taxon>Gunneridae</taxon>
        <taxon>Pentapetalae</taxon>
        <taxon>rosids</taxon>
        <taxon>fabids</taxon>
        <taxon>Malpighiales</taxon>
        <taxon>Rhizophoraceae</taxon>
        <taxon>Rhizophora</taxon>
    </lineage>
</organism>
<accession>A0A2P2N148</accession>
<dbReference type="EMBL" id="GGEC01055680">
    <property type="protein sequence ID" value="MBX36164.1"/>
    <property type="molecule type" value="Transcribed_RNA"/>
</dbReference>
<dbReference type="AlphaFoldDB" id="A0A2P2N148"/>
<reference evidence="1" key="1">
    <citation type="submission" date="2018-02" db="EMBL/GenBank/DDBJ databases">
        <title>Rhizophora mucronata_Transcriptome.</title>
        <authorList>
            <person name="Meera S.P."/>
            <person name="Sreeshan A."/>
            <person name="Augustine A."/>
        </authorList>
    </citation>
    <scope>NUCLEOTIDE SEQUENCE</scope>
    <source>
        <tissue evidence="1">Leaf</tissue>
    </source>
</reference>